<organism evidence="1 2">
    <name type="scientific">Quercus suber</name>
    <name type="common">Cork oak</name>
    <dbReference type="NCBI Taxonomy" id="58331"/>
    <lineage>
        <taxon>Eukaryota</taxon>
        <taxon>Viridiplantae</taxon>
        <taxon>Streptophyta</taxon>
        <taxon>Embryophyta</taxon>
        <taxon>Tracheophyta</taxon>
        <taxon>Spermatophyta</taxon>
        <taxon>Magnoliopsida</taxon>
        <taxon>eudicotyledons</taxon>
        <taxon>Gunneridae</taxon>
        <taxon>Pentapetalae</taxon>
        <taxon>rosids</taxon>
        <taxon>fabids</taxon>
        <taxon>Fagales</taxon>
        <taxon>Fagaceae</taxon>
        <taxon>Quercus</taxon>
    </lineage>
</organism>
<dbReference type="AlphaFoldDB" id="A0AAW0LDL7"/>
<sequence>MSVSEQERITEVVLGKRGEAGEVITFTQLTYLKLDCLPKLTSFYSGSYPFEFPSLEEVIVWQCLEMKDFCPGMFKTPKLERVPSTKEHEWHWKAALNANTSALEVRTIIPPRDSLVQKG</sequence>
<gene>
    <name evidence="1" type="ORF">CFP56_003910</name>
</gene>
<dbReference type="EMBL" id="PKMF04000119">
    <property type="protein sequence ID" value="KAK7849008.1"/>
    <property type="molecule type" value="Genomic_DNA"/>
</dbReference>
<accession>A0AAW0LDL7</accession>
<evidence type="ECO:0000313" key="1">
    <source>
        <dbReference type="EMBL" id="KAK7849008.1"/>
    </source>
</evidence>
<dbReference type="Gramene" id="rna-CFP56_54687">
    <property type="protein sequence ID" value="cds-POE88932.1"/>
    <property type="gene ID" value="gene-CFP56_54687"/>
</dbReference>
<protein>
    <submittedName>
        <fullName evidence="1">Uncharacterized protein</fullName>
    </submittedName>
</protein>
<evidence type="ECO:0000313" key="2">
    <source>
        <dbReference type="Proteomes" id="UP000237347"/>
    </source>
</evidence>
<comment type="caution">
    <text evidence="1">The sequence shown here is derived from an EMBL/GenBank/DDBJ whole genome shotgun (WGS) entry which is preliminary data.</text>
</comment>
<keyword evidence="2" id="KW-1185">Reference proteome</keyword>
<proteinExistence type="predicted"/>
<dbReference type="Proteomes" id="UP000237347">
    <property type="component" value="Unassembled WGS sequence"/>
</dbReference>
<reference evidence="1 2" key="1">
    <citation type="journal article" date="2018" name="Sci. Data">
        <title>The draft genome sequence of cork oak.</title>
        <authorList>
            <person name="Ramos A.M."/>
            <person name="Usie A."/>
            <person name="Barbosa P."/>
            <person name="Barros P.M."/>
            <person name="Capote T."/>
            <person name="Chaves I."/>
            <person name="Simoes F."/>
            <person name="Abreu I."/>
            <person name="Carrasquinho I."/>
            <person name="Faro C."/>
            <person name="Guimaraes J.B."/>
            <person name="Mendonca D."/>
            <person name="Nobrega F."/>
            <person name="Rodrigues L."/>
            <person name="Saibo N.J.M."/>
            <person name="Varela M.C."/>
            <person name="Egas C."/>
            <person name="Matos J."/>
            <person name="Miguel C.M."/>
            <person name="Oliveira M.M."/>
            <person name="Ricardo C.P."/>
            <person name="Goncalves S."/>
        </authorList>
    </citation>
    <scope>NUCLEOTIDE SEQUENCE [LARGE SCALE GENOMIC DNA]</scope>
    <source>
        <strain evidence="2">cv. HL8</strain>
    </source>
</reference>
<name>A0AAW0LDL7_QUESU</name>